<evidence type="ECO:0008006" key="3">
    <source>
        <dbReference type="Google" id="ProtNLM"/>
    </source>
</evidence>
<comment type="caution">
    <text evidence="1">The sequence shown here is derived from an EMBL/GenBank/DDBJ whole genome shotgun (WGS) entry which is preliminary data.</text>
</comment>
<protein>
    <recommendedName>
        <fullName evidence="3">Mu-like prophage FluMu N-terminal domain-containing protein</fullName>
    </recommendedName>
</protein>
<reference evidence="1" key="1">
    <citation type="submission" date="2023-06" db="EMBL/GenBank/DDBJ databases">
        <title>Two novel species of Acinetobacter isolated from motorbike repairing workshop in Vietnam.</title>
        <authorList>
            <person name="Le N.T.T."/>
        </authorList>
    </citation>
    <scope>NUCLEOTIDE SEQUENCE</scope>
    <source>
        <strain evidence="1">VNH17</strain>
    </source>
</reference>
<sequence length="70" mass="7679">MAEKQYRALQPVGRFSKGDFVAGLSDKQITDLLAAKVIAEVEEEKQAETETQVVEVKATPKSNKEVKTNG</sequence>
<proteinExistence type="predicted"/>
<gene>
    <name evidence="1" type="ORF">QTA56_03475</name>
</gene>
<dbReference type="EMBL" id="JAUDZE010000001">
    <property type="protein sequence ID" value="MDN0013301.1"/>
    <property type="molecule type" value="Genomic_DNA"/>
</dbReference>
<evidence type="ECO:0000313" key="2">
    <source>
        <dbReference type="Proteomes" id="UP001168524"/>
    </source>
</evidence>
<keyword evidence="2" id="KW-1185">Reference proteome</keyword>
<dbReference type="RefSeq" id="WP_267979552.1">
    <property type="nucleotide sequence ID" value="NZ_JAPQKF010000001.1"/>
</dbReference>
<dbReference type="Proteomes" id="UP001168524">
    <property type="component" value="Unassembled WGS sequence"/>
</dbReference>
<name>A0ABT7WKT8_9GAMM</name>
<accession>A0ABT7WKT8</accession>
<organism evidence="1 2">
    <name type="scientific">Acinetobacter thutiue</name>
    <dbReference type="NCBI Taxonomy" id="2998078"/>
    <lineage>
        <taxon>Bacteria</taxon>
        <taxon>Pseudomonadati</taxon>
        <taxon>Pseudomonadota</taxon>
        <taxon>Gammaproteobacteria</taxon>
        <taxon>Moraxellales</taxon>
        <taxon>Moraxellaceae</taxon>
        <taxon>Acinetobacter</taxon>
    </lineage>
</organism>
<evidence type="ECO:0000313" key="1">
    <source>
        <dbReference type="EMBL" id="MDN0013301.1"/>
    </source>
</evidence>